<keyword evidence="4" id="KW-1185">Reference proteome</keyword>
<evidence type="ECO:0000256" key="1">
    <source>
        <dbReference type="SAM" id="Phobius"/>
    </source>
</evidence>
<dbReference type="Pfam" id="PF04956">
    <property type="entry name" value="TrbC"/>
    <property type="match status" value="1"/>
</dbReference>
<sequence>MVFRHPDPRRRGWCAALAAVLFSVSLPAFSQTSPFLTGATALQANILAWLTPIAIILVMALGAMAMANRISWAWCIAAILGIAIAFGAPQIVTWVRGMFGV</sequence>
<dbReference type="KEGG" id="sdf:ACG33_09885"/>
<keyword evidence="1" id="KW-1133">Transmembrane helix</keyword>
<gene>
    <name evidence="3" type="ORF">ACG33_09885</name>
</gene>
<dbReference type="Proteomes" id="UP000070250">
    <property type="component" value="Chromosome"/>
</dbReference>
<dbReference type="InterPro" id="IPR007039">
    <property type="entry name" value="TrbC/VirB2"/>
</dbReference>
<dbReference type="AlphaFoldDB" id="A0A127FAF2"/>
<organism evidence="3 4">
    <name type="scientific">Steroidobacter denitrificans</name>
    <dbReference type="NCBI Taxonomy" id="465721"/>
    <lineage>
        <taxon>Bacteria</taxon>
        <taxon>Pseudomonadati</taxon>
        <taxon>Pseudomonadota</taxon>
        <taxon>Gammaproteobacteria</taxon>
        <taxon>Steroidobacterales</taxon>
        <taxon>Steroidobacteraceae</taxon>
        <taxon>Steroidobacter</taxon>
    </lineage>
</organism>
<evidence type="ECO:0000256" key="2">
    <source>
        <dbReference type="SAM" id="SignalP"/>
    </source>
</evidence>
<name>A0A127FAF2_STEDE</name>
<dbReference type="STRING" id="465721.ACG33_09885"/>
<keyword evidence="1" id="KW-0472">Membrane</keyword>
<keyword evidence="2" id="KW-0732">Signal</keyword>
<dbReference type="EMBL" id="CP011971">
    <property type="protein sequence ID" value="AMN47402.1"/>
    <property type="molecule type" value="Genomic_DNA"/>
</dbReference>
<feature type="chain" id="PRO_5007448349" description="Transposase" evidence="2">
    <location>
        <begin position="31"/>
        <end position="101"/>
    </location>
</feature>
<proteinExistence type="predicted"/>
<accession>A0A127FAF2</accession>
<feature type="transmembrane region" description="Helical" evidence="1">
    <location>
        <begin position="46"/>
        <end position="65"/>
    </location>
</feature>
<feature type="signal peptide" evidence="2">
    <location>
        <begin position="1"/>
        <end position="30"/>
    </location>
</feature>
<evidence type="ECO:0000313" key="3">
    <source>
        <dbReference type="EMBL" id="AMN47402.1"/>
    </source>
</evidence>
<feature type="transmembrane region" description="Helical" evidence="1">
    <location>
        <begin position="72"/>
        <end position="92"/>
    </location>
</feature>
<reference evidence="3 4" key="1">
    <citation type="submission" date="2015-06" db="EMBL/GenBank/DDBJ databases">
        <title>A Comprehensive Approach to Explore the Metabolic and Phylogenetic Diversity of Bacterial Steroid Degradation in the Environment: Testosterone as an Example.</title>
        <authorList>
            <person name="Yang F.-C."/>
            <person name="Chen Y.-L."/>
            <person name="Yu C.-P."/>
            <person name="Tang S.-L."/>
            <person name="Wang P.-H."/>
            <person name="Ismail W."/>
            <person name="Wang C.-H."/>
            <person name="Yang C.-Y."/>
            <person name="Chiang Y.-R."/>
        </authorList>
    </citation>
    <scope>NUCLEOTIDE SEQUENCE [LARGE SCALE GENOMIC DNA]</scope>
    <source>
        <strain evidence="3 4">DSM 18526</strain>
    </source>
</reference>
<evidence type="ECO:0000313" key="4">
    <source>
        <dbReference type="Proteomes" id="UP000070250"/>
    </source>
</evidence>
<evidence type="ECO:0008006" key="5">
    <source>
        <dbReference type="Google" id="ProtNLM"/>
    </source>
</evidence>
<protein>
    <recommendedName>
        <fullName evidence="5">Transposase</fullName>
    </recommendedName>
</protein>
<keyword evidence="1" id="KW-0812">Transmembrane</keyword>